<keyword evidence="4 6" id="KW-1133">Transmembrane helix</keyword>
<dbReference type="InterPro" id="IPR043428">
    <property type="entry name" value="LivM-like"/>
</dbReference>
<dbReference type="CDD" id="cd06581">
    <property type="entry name" value="TM_PBP1_LivM_like"/>
    <property type="match status" value="1"/>
</dbReference>
<keyword evidence="3 6" id="KW-0812">Transmembrane</keyword>
<protein>
    <submittedName>
        <fullName evidence="7">Amino acid/amide ABC transporter membrane protein 2, HAAT family</fullName>
    </submittedName>
</protein>
<evidence type="ECO:0000256" key="5">
    <source>
        <dbReference type="ARBA" id="ARBA00023136"/>
    </source>
</evidence>
<gene>
    <name evidence="7" type="ORF">BECKDK2373C_GA0170839_11119</name>
</gene>
<dbReference type="PANTHER" id="PTHR30482">
    <property type="entry name" value="HIGH-AFFINITY BRANCHED-CHAIN AMINO ACID TRANSPORT SYSTEM PERMEASE"/>
    <property type="match status" value="1"/>
</dbReference>
<feature type="transmembrane region" description="Helical" evidence="6">
    <location>
        <begin position="30"/>
        <end position="47"/>
    </location>
</feature>
<organism evidence="7">
    <name type="scientific">Candidatus Kentrum sp. DK</name>
    <dbReference type="NCBI Taxonomy" id="2126562"/>
    <lineage>
        <taxon>Bacteria</taxon>
        <taxon>Pseudomonadati</taxon>
        <taxon>Pseudomonadota</taxon>
        <taxon>Gammaproteobacteria</taxon>
        <taxon>Candidatus Kentrum</taxon>
    </lineage>
</organism>
<evidence type="ECO:0000313" key="7">
    <source>
        <dbReference type="EMBL" id="VFJ63746.1"/>
    </source>
</evidence>
<name>A0A450TAL0_9GAMM</name>
<evidence type="ECO:0000256" key="2">
    <source>
        <dbReference type="ARBA" id="ARBA00022475"/>
    </source>
</evidence>
<feature type="transmembrane region" description="Helical" evidence="6">
    <location>
        <begin position="181"/>
        <end position="206"/>
    </location>
</feature>
<keyword evidence="5 6" id="KW-0472">Membrane</keyword>
<dbReference type="EMBL" id="CAADEY010000111">
    <property type="protein sequence ID" value="VFJ63746.1"/>
    <property type="molecule type" value="Genomic_DNA"/>
</dbReference>
<sequence length="289" mass="31275">MNYLLHLLVMIGIYLPLAYSLNLILGFGGLLSLCHAAFYGIGAYAYVLSLTALGLPPGIALAFGIAFTLLLSIGVGWVSLRFRGDLFLFVTLGFQMILFVLLYNWVDLTNGPYGIAGIPRPELFGMVLRTPAHYVLLAVAMNLVLLPILFALYRSPFGLALKALREDETEAESLGLNADHLYLQAFVISAAIAAIPGAFYASYVTYIDPTSFTLDESIFLAAILLLGGAGNRIGPLVGVMIMLLLPEVLRFVGLPDAIAHNLREIIYGLSLAVLMYLRPQGVAGEYRVG</sequence>
<feature type="transmembrane region" description="Helical" evidence="6">
    <location>
        <begin position="59"/>
        <end position="80"/>
    </location>
</feature>
<comment type="subcellular location">
    <subcellularLocation>
        <location evidence="1">Cell inner membrane</location>
        <topology evidence="1">Multi-pass membrane protein</topology>
    </subcellularLocation>
</comment>
<feature type="transmembrane region" description="Helical" evidence="6">
    <location>
        <begin position="86"/>
        <end position="106"/>
    </location>
</feature>
<dbReference type="GO" id="GO:0015658">
    <property type="term" value="F:branched-chain amino acid transmembrane transporter activity"/>
    <property type="evidence" value="ECO:0007669"/>
    <property type="project" value="InterPro"/>
</dbReference>
<dbReference type="PANTHER" id="PTHR30482:SF20">
    <property type="entry name" value="HIGH-AFFINITY BRANCHED-CHAIN AMINO ACID TRANSPORT SYSTEM PERMEASE PROTEIN LIVM"/>
    <property type="match status" value="1"/>
</dbReference>
<keyword evidence="2" id="KW-1003">Cell membrane</keyword>
<evidence type="ECO:0000256" key="1">
    <source>
        <dbReference type="ARBA" id="ARBA00004429"/>
    </source>
</evidence>
<evidence type="ECO:0000256" key="4">
    <source>
        <dbReference type="ARBA" id="ARBA00022989"/>
    </source>
</evidence>
<feature type="transmembrane region" description="Helical" evidence="6">
    <location>
        <begin position="134"/>
        <end position="153"/>
    </location>
</feature>
<proteinExistence type="predicted"/>
<accession>A0A450TAL0</accession>
<dbReference type="Pfam" id="PF02653">
    <property type="entry name" value="BPD_transp_2"/>
    <property type="match status" value="1"/>
</dbReference>
<dbReference type="InterPro" id="IPR001851">
    <property type="entry name" value="ABC_transp_permease"/>
</dbReference>
<feature type="transmembrane region" description="Helical" evidence="6">
    <location>
        <begin position="218"/>
        <end position="245"/>
    </location>
</feature>
<evidence type="ECO:0000256" key="3">
    <source>
        <dbReference type="ARBA" id="ARBA00022692"/>
    </source>
</evidence>
<dbReference type="GO" id="GO:0005886">
    <property type="term" value="C:plasma membrane"/>
    <property type="evidence" value="ECO:0007669"/>
    <property type="project" value="UniProtKB-SubCell"/>
</dbReference>
<evidence type="ECO:0000256" key="6">
    <source>
        <dbReference type="SAM" id="Phobius"/>
    </source>
</evidence>
<dbReference type="AlphaFoldDB" id="A0A450TAL0"/>
<reference evidence="7" key="1">
    <citation type="submission" date="2019-02" db="EMBL/GenBank/DDBJ databases">
        <authorList>
            <person name="Gruber-Vodicka R. H."/>
            <person name="Seah K. B. B."/>
        </authorList>
    </citation>
    <scope>NUCLEOTIDE SEQUENCE</scope>
    <source>
        <strain evidence="7">BECK_DK161</strain>
    </source>
</reference>